<feature type="zinc finger region" description="C3H1-type" evidence="11">
    <location>
        <begin position="214"/>
        <end position="237"/>
    </location>
</feature>
<dbReference type="STRING" id="109280.ENSHCOP00000021063"/>
<sequence>MVAKAQNSGCYRSCCRKHSTFSKVEDGGRSPQTFLEMNAKVSNFIIQTLCDYQGSLDFRVLTGKVEQTFPVEAQVLHRFLTDEARIAVHNGILAVAAGQICSQDSVIVAKTSLRICQKKPGECLQCESLHLCKFYVLGTCTFGLKCKCPHNLTWPHNVELLKKHDLLHLSEKQLFQMLLQNDPYLLPEICSHYNMGEGVSGLCKFTSTCHKLHICKTHFTTGVCKLGPSCSRIHDLNPKAHKSFEKFSPEMIASLPKVYKNKSMLADDQKSRANAAPEYRGAAVSVGATKPARDSDTKEICLFFLKKQCIYKEKCRSVHWHLPYRWQVLDKDGVTWKDLSDMEEIEKAYCDPARESSIEHETCTVAKLKNWILSHPIATGMLSVDFMSMTCNGSPVRRLSTASSVTKASHFSLTTQWLWYWMESIVKWQEYGQSQVKTPDSLTSETLEKFYSVDQKTQISFTTGGQQYVMYFKNEAGTLQMYQENIKYLTKREVRRRPRFVSSKDVEVMLTSSGSLTEQCPPHWDKNALPDTGYKLVPLPKSPEYNRIECLFKATMPQSRIHSINRIQNPLLWTSFQLHRDQMKKRNGGKPVIEQYLFHGTNDNLIAAICEQNFDWRMSGVHGTTFGKGSYFAKQASYSNRYATVRNGNKSMFVALVLVGDYIKGSSQYTRPPAKPMSLTLYDSCVDDEKNPTVFVIFERQQIYPEYIIHYSE</sequence>
<dbReference type="SUPFAM" id="SSF56399">
    <property type="entry name" value="ADP-ribosylation"/>
    <property type="match status" value="1"/>
</dbReference>
<evidence type="ECO:0000256" key="1">
    <source>
        <dbReference type="ARBA" id="ARBA00004123"/>
    </source>
</evidence>
<keyword evidence="6" id="KW-0677">Repeat</keyword>
<comment type="subcellular location">
    <subcellularLocation>
        <location evidence="2">Cytoplasm</location>
    </subcellularLocation>
    <subcellularLocation>
        <location evidence="1">Nucleus</location>
    </subcellularLocation>
</comment>
<dbReference type="InterPro" id="IPR051712">
    <property type="entry name" value="ARTD-AVP"/>
</dbReference>
<dbReference type="GO" id="GO:0003950">
    <property type="term" value="F:NAD+ poly-ADP-ribosyltransferase activity"/>
    <property type="evidence" value="ECO:0007669"/>
    <property type="project" value="InterPro"/>
</dbReference>
<dbReference type="CDD" id="cd01439">
    <property type="entry name" value="TCCD_inducible_PARP_like"/>
    <property type="match status" value="1"/>
</dbReference>
<dbReference type="GeneTree" id="ENSGT00940000154649"/>
<protein>
    <submittedName>
        <fullName evidence="15">Poly (ADP-ribose) polymerase family, member 12a</fullName>
    </submittedName>
</protein>
<dbReference type="OMA" id="ADMNEIC"/>
<keyword evidence="7 11" id="KW-0863">Zinc-finger</keyword>
<dbReference type="Pfam" id="PF02825">
    <property type="entry name" value="WWE"/>
    <property type="match status" value="1"/>
</dbReference>
<dbReference type="Pfam" id="PF25261">
    <property type="entry name" value="zf-CCCH_PARP12"/>
    <property type="match status" value="1"/>
</dbReference>
<dbReference type="PROSITE" id="PS50103">
    <property type="entry name" value="ZF_C3H1"/>
    <property type="match status" value="3"/>
</dbReference>
<evidence type="ECO:0000256" key="6">
    <source>
        <dbReference type="ARBA" id="ARBA00022737"/>
    </source>
</evidence>
<evidence type="ECO:0000256" key="10">
    <source>
        <dbReference type="ARBA" id="ARBA00024347"/>
    </source>
</evidence>
<feature type="domain" description="PARP catalytic" evidence="14">
    <location>
        <begin position="520"/>
        <end position="713"/>
    </location>
</feature>
<dbReference type="Pfam" id="PF00642">
    <property type="entry name" value="zf-CCCH"/>
    <property type="match status" value="1"/>
</dbReference>
<evidence type="ECO:0000256" key="5">
    <source>
        <dbReference type="ARBA" id="ARBA00022723"/>
    </source>
</evidence>
<dbReference type="InterPro" id="IPR004170">
    <property type="entry name" value="WWE_dom"/>
</dbReference>
<dbReference type="PROSITE" id="PS51059">
    <property type="entry name" value="PARP_CATALYTIC"/>
    <property type="match status" value="1"/>
</dbReference>
<evidence type="ECO:0000256" key="8">
    <source>
        <dbReference type="ARBA" id="ARBA00022833"/>
    </source>
</evidence>
<dbReference type="AlphaFoldDB" id="A0A3Q2YT01"/>
<dbReference type="Pfam" id="PF23466">
    <property type="entry name" value="WWE_4"/>
    <property type="match status" value="1"/>
</dbReference>
<dbReference type="InterPro" id="IPR012317">
    <property type="entry name" value="Poly(ADP-ribose)pol_cat_dom"/>
</dbReference>
<dbReference type="SUPFAM" id="SSF117839">
    <property type="entry name" value="WWE domain"/>
    <property type="match status" value="1"/>
</dbReference>
<evidence type="ECO:0000256" key="4">
    <source>
        <dbReference type="ARBA" id="ARBA00022553"/>
    </source>
</evidence>
<keyword evidence="9" id="KW-0539">Nucleus</keyword>
<dbReference type="SMART" id="SM00356">
    <property type="entry name" value="ZnF_C3H1"/>
    <property type="match status" value="3"/>
</dbReference>
<evidence type="ECO:0000256" key="7">
    <source>
        <dbReference type="ARBA" id="ARBA00022771"/>
    </source>
</evidence>
<proteinExistence type="inferred from homology"/>
<evidence type="ECO:0000256" key="3">
    <source>
        <dbReference type="ARBA" id="ARBA00022490"/>
    </source>
</evidence>
<accession>A0A3Q2YT01</accession>
<feature type="domain" description="C3H1-type" evidence="12">
    <location>
        <begin position="131"/>
        <end position="153"/>
    </location>
</feature>
<dbReference type="CTD" id="567195"/>
<dbReference type="PANTHER" id="PTHR45740">
    <property type="entry name" value="POLY [ADP-RIBOSE] POLYMERASE"/>
    <property type="match status" value="1"/>
</dbReference>
<evidence type="ECO:0000256" key="2">
    <source>
        <dbReference type="ARBA" id="ARBA00004496"/>
    </source>
</evidence>
<name>A0A3Q2YT01_HIPCM</name>
<dbReference type="GO" id="GO:0008270">
    <property type="term" value="F:zinc ion binding"/>
    <property type="evidence" value="ECO:0007669"/>
    <property type="project" value="UniProtKB-KW"/>
</dbReference>
<reference evidence="15" key="1">
    <citation type="submission" date="2025-08" db="UniProtKB">
        <authorList>
            <consortium name="Ensembl"/>
        </authorList>
    </citation>
    <scope>IDENTIFICATION</scope>
</reference>
<dbReference type="InterPro" id="IPR000571">
    <property type="entry name" value="Znf_CCCH"/>
</dbReference>
<keyword evidence="8 11" id="KW-0862">Zinc</keyword>
<evidence type="ECO:0000256" key="9">
    <source>
        <dbReference type="ARBA" id="ARBA00023242"/>
    </source>
</evidence>
<dbReference type="KEGG" id="hcq:109530411"/>
<keyword evidence="16" id="KW-1185">Reference proteome</keyword>
<feature type="zinc finger region" description="C3H1-type" evidence="11">
    <location>
        <begin position="131"/>
        <end position="153"/>
    </location>
</feature>
<keyword evidence="3" id="KW-0963">Cytoplasm</keyword>
<dbReference type="PROSITE" id="PS50918">
    <property type="entry name" value="WWE"/>
    <property type="match status" value="1"/>
</dbReference>
<evidence type="ECO:0000259" key="13">
    <source>
        <dbReference type="PROSITE" id="PS50918"/>
    </source>
</evidence>
<dbReference type="GO" id="GO:0005737">
    <property type="term" value="C:cytoplasm"/>
    <property type="evidence" value="ECO:0007669"/>
    <property type="project" value="UniProtKB-SubCell"/>
</dbReference>
<dbReference type="InterPro" id="IPR037197">
    <property type="entry name" value="WWE_dom_sf"/>
</dbReference>
<feature type="domain" description="WWE" evidence="13">
    <location>
        <begin position="404"/>
        <end position="496"/>
    </location>
</feature>
<dbReference type="GO" id="GO:1990404">
    <property type="term" value="F:NAD+-protein mono-ADP-ribosyltransferase activity"/>
    <property type="evidence" value="ECO:0007669"/>
    <property type="project" value="TreeGrafter"/>
</dbReference>
<keyword evidence="4" id="KW-0597">Phosphoprotein</keyword>
<evidence type="ECO:0000259" key="14">
    <source>
        <dbReference type="PROSITE" id="PS51059"/>
    </source>
</evidence>
<dbReference type="RefSeq" id="XP_019749655.1">
    <property type="nucleotide sequence ID" value="XM_019894096.1"/>
</dbReference>
<evidence type="ECO:0000313" key="16">
    <source>
        <dbReference type="Proteomes" id="UP000264820"/>
    </source>
</evidence>
<dbReference type="Ensembl" id="ENSHCOT00000004593.1">
    <property type="protein sequence ID" value="ENSHCOP00000021063.1"/>
    <property type="gene ID" value="ENSHCOG00000007607.1"/>
</dbReference>
<dbReference type="PANTHER" id="PTHR45740:SF6">
    <property type="entry name" value="PROTEIN MONO-ADP-RIBOSYLTRANSFERASE PARP12"/>
    <property type="match status" value="1"/>
</dbReference>
<dbReference type="Gene3D" id="3.90.228.10">
    <property type="match status" value="1"/>
</dbReference>
<dbReference type="GeneID" id="109530411"/>
<dbReference type="OrthoDB" id="6133115at2759"/>
<dbReference type="GO" id="GO:0005634">
    <property type="term" value="C:nucleus"/>
    <property type="evidence" value="ECO:0007669"/>
    <property type="project" value="UniProtKB-SubCell"/>
</dbReference>
<dbReference type="Gene3D" id="3.30.1370.210">
    <property type="match status" value="1"/>
</dbReference>
<feature type="domain" description="C3H1-type" evidence="12">
    <location>
        <begin position="214"/>
        <end position="237"/>
    </location>
</feature>
<comment type="similarity">
    <text evidence="10">Belongs to the ARTD/PARP family.</text>
</comment>
<dbReference type="InterPro" id="IPR057602">
    <property type="entry name" value="Zfn-CCCH_PARP12"/>
</dbReference>
<dbReference type="Proteomes" id="UP000264820">
    <property type="component" value="Unplaced"/>
</dbReference>
<reference evidence="15" key="2">
    <citation type="submission" date="2025-09" db="UniProtKB">
        <authorList>
            <consortium name="Ensembl"/>
        </authorList>
    </citation>
    <scope>IDENTIFICATION</scope>
</reference>
<organism evidence="15 16">
    <name type="scientific">Hippocampus comes</name>
    <name type="common">Tiger tail seahorse</name>
    <dbReference type="NCBI Taxonomy" id="109280"/>
    <lineage>
        <taxon>Eukaryota</taxon>
        <taxon>Metazoa</taxon>
        <taxon>Chordata</taxon>
        <taxon>Craniata</taxon>
        <taxon>Vertebrata</taxon>
        <taxon>Euteleostomi</taxon>
        <taxon>Actinopterygii</taxon>
        <taxon>Neopterygii</taxon>
        <taxon>Teleostei</taxon>
        <taxon>Neoteleostei</taxon>
        <taxon>Acanthomorphata</taxon>
        <taxon>Syngnathiaria</taxon>
        <taxon>Syngnathiformes</taxon>
        <taxon>Syngnathoidei</taxon>
        <taxon>Syngnathidae</taxon>
        <taxon>Hippocampus</taxon>
    </lineage>
</organism>
<dbReference type="Pfam" id="PF24356">
    <property type="entry name" value="WHD_PARP12"/>
    <property type="match status" value="1"/>
</dbReference>
<feature type="zinc finger region" description="C3H1-type" evidence="11">
    <location>
        <begin position="295"/>
        <end position="322"/>
    </location>
</feature>
<evidence type="ECO:0000259" key="12">
    <source>
        <dbReference type="PROSITE" id="PS50103"/>
    </source>
</evidence>
<evidence type="ECO:0000256" key="11">
    <source>
        <dbReference type="PROSITE-ProRule" id="PRU00723"/>
    </source>
</evidence>
<feature type="domain" description="C3H1-type" evidence="12">
    <location>
        <begin position="295"/>
        <end position="322"/>
    </location>
</feature>
<dbReference type="InterPro" id="IPR056226">
    <property type="entry name" value="WH_PARP12"/>
</dbReference>
<keyword evidence="5 11" id="KW-0479">Metal-binding</keyword>
<dbReference type="Pfam" id="PF00644">
    <property type="entry name" value="PARP"/>
    <property type="match status" value="1"/>
</dbReference>
<dbReference type="Gene3D" id="3.30.720.50">
    <property type="match status" value="1"/>
</dbReference>
<evidence type="ECO:0000313" key="15">
    <source>
        <dbReference type="Ensembl" id="ENSHCOP00000021063.1"/>
    </source>
</evidence>